<keyword evidence="3 9" id="KW-0963">Cytoplasm</keyword>
<dbReference type="GO" id="GO:0003676">
    <property type="term" value="F:nucleic acid binding"/>
    <property type="evidence" value="ECO:0007669"/>
    <property type="project" value="InterPro"/>
</dbReference>
<dbReference type="GO" id="GO:0006421">
    <property type="term" value="P:asparaginyl-tRNA aminoacylation"/>
    <property type="evidence" value="ECO:0007669"/>
    <property type="project" value="UniProtKB-UniRule"/>
</dbReference>
<dbReference type="PANTHER" id="PTHR22594">
    <property type="entry name" value="ASPARTYL/LYSYL-TRNA SYNTHETASE"/>
    <property type="match status" value="1"/>
</dbReference>
<dbReference type="InterPro" id="IPR012340">
    <property type="entry name" value="NA-bd_OB-fold"/>
</dbReference>
<keyword evidence="6 9" id="KW-0067">ATP-binding</keyword>
<comment type="subcellular location">
    <subcellularLocation>
        <location evidence="9">Cytoplasm</location>
    </subcellularLocation>
</comment>
<dbReference type="GO" id="GO:0004816">
    <property type="term" value="F:asparagine-tRNA ligase activity"/>
    <property type="evidence" value="ECO:0007669"/>
    <property type="project" value="UniProtKB-UniRule"/>
</dbReference>
<dbReference type="EC" id="6.1.1.22" evidence="9"/>
<keyword evidence="7 9" id="KW-0648">Protein biosynthesis</keyword>
<evidence type="ECO:0000313" key="11">
    <source>
        <dbReference type="EMBL" id="AXE61008.1"/>
    </source>
</evidence>
<keyword evidence="5 9" id="KW-0547">Nucleotide-binding</keyword>
<protein>
    <recommendedName>
        <fullName evidence="9">Asparagine--tRNA ligase</fullName>
        <ecNumber evidence="9">6.1.1.22</ecNumber>
    </recommendedName>
    <alternativeName>
        <fullName evidence="9">Asparaginyl-tRNA synthetase</fullName>
        <shortName evidence="9">AsnRS</shortName>
    </alternativeName>
</protein>
<dbReference type="CDD" id="cd00776">
    <property type="entry name" value="AsxRS_core"/>
    <property type="match status" value="1"/>
</dbReference>
<gene>
    <name evidence="9" type="primary">asnS</name>
    <name evidence="11" type="ORF">DA803_02855</name>
</gene>
<accession>A0A2Z5ISX5</accession>
<evidence type="ECO:0000256" key="7">
    <source>
        <dbReference type="ARBA" id="ARBA00022917"/>
    </source>
</evidence>
<dbReference type="InterPro" id="IPR004522">
    <property type="entry name" value="Asn-tRNA-ligase"/>
</dbReference>
<dbReference type="InterPro" id="IPR004364">
    <property type="entry name" value="Aa-tRNA-synt_II"/>
</dbReference>
<evidence type="ECO:0000256" key="8">
    <source>
        <dbReference type="ARBA" id="ARBA00023146"/>
    </source>
</evidence>
<dbReference type="GO" id="GO:0005737">
    <property type="term" value="C:cytoplasm"/>
    <property type="evidence" value="ECO:0007669"/>
    <property type="project" value="UniProtKB-SubCell"/>
</dbReference>
<dbReference type="InterPro" id="IPR002312">
    <property type="entry name" value="Asp/Asn-tRNA-synth_IIb"/>
</dbReference>
<evidence type="ECO:0000256" key="6">
    <source>
        <dbReference type="ARBA" id="ARBA00022840"/>
    </source>
</evidence>
<dbReference type="SUPFAM" id="SSF55681">
    <property type="entry name" value="Class II aaRS and biotin synthetases"/>
    <property type="match status" value="1"/>
</dbReference>
<feature type="domain" description="Aminoacyl-transfer RNA synthetases class-II family profile" evidence="10">
    <location>
        <begin position="135"/>
        <end position="438"/>
    </location>
</feature>
<dbReference type="KEGG" id="mpho:DA803_02855"/>
<dbReference type="AlphaFoldDB" id="A0A2Z5ISX5"/>
<dbReference type="EMBL" id="CP029295">
    <property type="protein sequence ID" value="AXE61008.1"/>
    <property type="molecule type" value="Genomic_DNA"/>
</dbReference>
<sequence>MTIKQLFLEKEQLKNNTDYQFEGWVVSNRGNDNIRFITLNDGSTIDNLQLVIKGNIIKEKLIDEISLGSSLRVQGKLNLTPKAQQEFELVIETLDVIGKVDEDFPIQKKETSIEFLREIPHLRNRTRLFKAITLIRNSLLFEIHKYFQEHDFINFAAPIITSNDGEGAGETLLVDDESKNYFFKQKAFLGVTGQLHGESYAQAFKKIYTFAPTFRAENSHTSRHLAEFWMIEPEMAFFDLNQTVLFADDLLKTVIKNTLKNYPAEMKFLDNLQDNNLLKTLDKFISTKLQIIDYADAIKILEKNKNVFEEKDLYFGVDLASEHEKFLSYEIAKGPVAIINYPKDIKAFYMKQNDDNKTVAAFDLLVPGVGELIGGSEREINYDKLVKRLKELKIPQESLQWYLDLRRFGYAPTSGFGIGFERLVMYVTGTANIRDAIPFPRVAGQIKM</sequence>
<evidence type="ECO:0000256" key="5">
    <source>
        <dbReference type="ARBA" id="ARBA00022741"/>
    </source>
</evidence>
<dbReference type="PANTHER" id="PTHR22594:SF34">
    <property type="entry name" value="ASPARAGINE--TRNA LIGASE, MITOCHONDRIAL-RELATED"/>
    <property type="match status" value="1"/>
</dbReference>
<dbReference type="PRINTS" id="PR01042">
    <property type="entry name" value="TRNASYNTHASP"/>
</dbReference>
<comment type="subunit">
    <text evidence="2 9">Homodimer.</text>
</comment>
<comment type="catalytic activity">
    <reaction evidence="9">
        <text>tRNA(Asn) + L-asparagine + ATP = L-asparaginyl-tRNA(Asn) + AMP + diphosphate + H(+)</text>
        <dbReference type="Rhea" id="RHEA:11180"/>
        <dbReference type="Rhea" id="RHEA-COMP:9659"/>
        <dbReference type="Rhea" id="RHEA-COMP:9674"/>
        <dbReference type="ChEBI" id="CHEBI:15378"/>
        <dbReference type="ChEBI" id="CHEBI:30616"/>
        <dbReference type="ChEBI" id="CHEBI:33019"/>
        <dbReference type="ChEBI" id="CHEBI:58048"/>
        <dbReference type="ChEBI" id="CHEBI:78442"/>
        <dbReference type="ChEBI" id="CHEBI:78515"/>
        <dbReference type="ChEBI" id="CHEBI:456215"/>
        <dbReference type="EC" id="6.1.1.22"/>
    </reaction>
</comment>
<keyword evidence="8 9" id="KW-0030">Aminoacyl-tRNA synthetase</keyword>
<evidence type="ECO:0000313" key="12">
    <source>
        <dbReference type="Proteomes" id="UP000252477"/>
    </source>
</evidence>
<dbReference type="FunFam" id="3.30.930.10:FF:000016">
    <property type="entry name" value="Asparagine--tRNA ligase"/>
    <property type="match status" value="1"/>
</dbReference>
<evidence type="ECO:0000259" key="10">
    <source>
        <dbReference type="PROSITE" id="PS50862"/>
    </source>
</evidence>
<dbReference type="CDD" id="cd04318">
    <property type="entry name" value="EcAsnRS_like_N"/>
    <property type="match status" value="1"/>
</dbReference>
<evidence type="ECO:0000256" key="1">
    <source>
        <dbReference type="ARBA" id="ARBA00008226"/>
    </source>
</evidence>
<dbReference type="PROSITE" id="PS50862">
    <property type="entry name" value="AA_TRNA_LIGASE_II"/>
    <property type="match status" value="1"/>
</dbReference>
<reference evidence="11 12" key="1">
    <citation type="submission" date="2018-05" db="EMBL/GenBank/DDBJ databases">
        <title>Annotation of the Mycoplasma phocidae genome.</title>
        <authorList>
            <person name="Brown D.R."/>
            <person name="Kutish G.F."/>
            <person name="Frasca S.Jr."/>
        </authorList>
    </citation>
    <scope>NUCLEOTIDE SEQUENCE [LARGE SCALE GENOMIC DNA]</scope>
    <source>
        <strain evidence="11 12">105</strain>
    </source>
</reference>
<evidence type="ECO:0000256" key="3">
    <source>
        <dbReference type="ARBA" id="ARBA00022490"/>
    </source>
</evidence>
<dbReference type="Pfam" id="PF01336">
    <property type="entry name" value="tRNA_anti-codon"/>
    <property type="match status" value="1"/>
</dbReference>
<dbReference type="Proteomes" id="UP000252477">
    <property type="component" value="Chromosome"/>
</dbReference>
<dbReference type="InterPro" id="IPR045864">
    <property type="entry name" value="aa-tRNA-synth_II/BPL/LPL"/>
</dbReference>
<organism evidence="11 12">
    <name type="scientific">[Mycoplasma] phocae</name>
    <dbReference type="NCBI Taxonomy" id="142651"/>
    <lineage>
        <taxon>Bacteria</taxon>
        <taxon>Bacillati</taxon>
        <taxon>Mycoplasmatota</taxon>
        <taxon>Mycoplasmoidales</taxon>
        <taxon>Metamycoplasmataceae</taxon>
        <taxon>Metamycoplasma</taxon>
    </lineage>
</organism>
<dbReference type="RefSeq" id="WP_114191103.1">
    <property type="nucleotide sequence ID" value="NZ_CP029295.1"/>
</dbReference>
<comment type="similarity">
    <text evidence="1 9">Belongs to the class-II aminoacyl-tRNA synthetase family.</text>
</comment>
<dbReference type="NCBIfam" id="TIGR00457">
    <property type="entry name" value="asnS"/>
    <property type="match status" value="1"/>
</dbReference>
<proteinExistence type="inferred from homology"/>
<dbReference type="NCBIfam" id="NF003037">
    <property type="entry name" value="PRK03932.1"/>
    <property type="match status" value="1"/>
</dbReference>
<dbReference type="SUPFAM" id="SSF50249">
    <property type="entry name" value="Nucleic acid-binding proteins"/>
    <property type="match status" value="1"/>
</dbReference>
<dbReference type="InterPro" id="IPR004365">
    <property type="entry name" value="NA-bd_OB_tRNA"/>
</dbReference>
<dbReference type="InterPro" id="IPR006195">
    <property type="entry name" value="aa-tRNA-synth_II"/>
</dbReference>
<dbReference type="Gene3D" id="3.30.930.10">
    <property type="entry name" value="Bira Bifunctional Protein, Domain 2"/>
    <property type="match status" value="1"/>
</dbReference>
<keyword evidence="4 9" id="KW-0436">Ligase</keyword>
<dbReference type="HAMAP" id="MF_00534">
    <property type="entry name" value="Asn_tRNA_synth"/>
    <property type="match status" value="1"/>
</dbReference>
<name>A0A2Z5ISX5_9BACT</name>
<dbReference type="GO" id="GO:0005524">
    <property type="term" value="F:ATP binding"/>
    <property type="evidence" value="ECO:0007669"/>
    <property type="project" value="UniProtKB-UniRule"/>
</dbReference>
<evidence type="ECO:0000256" key="2">
    <source>
        <dbReference type="ARBA" id="ARBA00011738"/>
    </source>
</evidence>
<dbReference type="OrthoDB" id="9762036at2"/>
<evidence type="ECO:0000256" key="4">
    <source>
        <dbReference type="ARBA" id="ARBA00022598"/>
    </source>
</evidence>
<keyword evidence="12" id="KW-1185">Reference proteome</keyword>
<dbReference type="Pfam" id="PF00152">
    <property type="entry name" value="tRNA-synt_2"/>
    <property type="match status" value="1"/>
</dbReference>
<dbReference type="Gene3D" id="2.40.50.140">
    <property type="entry name" value="Nucleic acid-binding proteins"/>
    <property type="match status" value="1"/>
</dbReference>
<evidence type="ECO:0000256" key="9">
    <source>
        <dbReference type="HAMAP-Rule" id="MF_00534"/>
    </source>
</evidence>